<keyword evidence="2" id="KW-0443">Lipid metabolism</keyword>
<evidence type="ECO:0000259" key="5">
    <source>
        <dbReference type="PROSITE" id="PS51635"/>
    </source>
</evidence>
<dbReference type="Pfam" id="PF24883">
    <property type="entry name" value="NPHP3_N"/>
    <property type="match status" value="1"/>
</dbReference>
<reference evidence="6" key="1">
    <citation type="submission" date="2021-03" db="EMBL/GenBank/DDBJ databases">
        <title>Comparative genomics and phylogenomic investigation of the class Geoglossomycetes provide insights into ecological specialization and systematics.</title>
        <authorList>
            <person name="Melie T."/>
            <person name="Pirro S."/>
            <person name="Miller A.N."/>
            <person name="Quandt A."/>
        </authorList>
    </citation>
    <scope>NUCLEOTIDE SEQUENCE</scope>
    <source>
        <strain evidence="6">CAQ_001_2017</strain>
    </source>
</reference>
<proteinExistence type="predicted"/>
<comment type="caution">
    <text evidence="6">The sequence shown here is derived from an EMBL/GenBank/DDBJ whole genome shotgun (WGS) entry which is preliminary data.</text>
</comment>
<dbReference type="SUPFAM" id="SSF52151">
    <property type="entry name" value="FabD/lysophospholipase-like"/>
    <property type="match status" value="1"/>
</dbReference>
<evidence type="ECO:0000256" key="2">
    <source>
        <dbReference type="ARBA" id="ARBA00023098"/>
    </source>
</evidence>
<dbReference type="Pfam" id="PF01734">
    <property type="entry name" value="Patatin"/>
    <property type="match status" value="1"/>
</dbReference>
<dbReference type="InterPro" id="IPR027417">
    <property type="entry name" value="P-loop_NTPase"/>
</dbReference>
<feature type="domain" description="NACHT" evidence="4">
    <location>
        <begin position="319"/>
        <end position="445"/>
    </location>
</feature>
<feature type="short sequence motif" description="DGA/G" evidence="3">
    <location>
        <begin position="116"/>
        <end position="118"/>
    </location>
</feature>
<dbReference type="InterPro" id="IPR007111">
    <property type="entry name" value="NACHT_NTPase"/>
</dbReference>
<dbReference type="PANTHER" id="PTHR10039">
    <property type="entry name" value="AMELOGENIN"/>
    <property type="match status" value="1"/>
</dbReference>
<keyword evidence="1" id="KW-0677">Repeat</keyword>
<dbReference type="PROSITE" id="PS51635">
    <property type="entry name" value="PNPLA"/>
    <property type="match status" value="1"/>
</dbReference>
<dbReference type="EMBL" id="JAGHQM010001061">
    <property type="protein sequence ID" value="KAH0556588.1"/>
    <property type="molecule type" value="Genomic_DNA"/>
</dbReference>
<evidence type="ECO:0000256" key="1">
    <source>
        <dbReference type="ARBA" id="ARBA00022737"/>
    </source>
</evidence>
<organism evidence="6 7">
    <name type="scientific">Trichoglossum hirsutum</name>
    <dbReference type="NCBI Taxonomy" id="265104"/>
    <lineage>
        <taxon>Eukaryota</taxon>
        <taxon>Fungi</taxon>
        <taxon>Dikarya</taxon>
        <taxon>Ascomycota</taxon>
        <taxon>Pezizomycotina</taxon>
        <taxon>Geoglossomycetes</taxon>
        <taxon>Geoglossales</taxon>
        <taxon>Geoglossaceae</taxon>
        <taxon>Trichoglossum</taxon>
    </lineage>
</organism>
<evidence type="ECO:0000259" key="4">
    <source>
        <dbReference type="PROSITE" id="PS50837"/>
    </source>
</evidence>
<name>A0A9P8RMH0_9PEZI</name>
<dbReference type="GO" id="GO:0046486">
    <property type="term" value="P:glycerolipid metabolic process"/>
    <property type="evidence" value="ECO:0007669"/>
    <property type="project" value="UniProtKB-ARBA"/>
</dbReference>
<dbReference type="InterPro" id="IPR056884">
    <property type="entry name" value="NPHP3-like_N"/>
</dbReference>
<dbReference type="PROSITE" id="PS50837">
    <property type="entry name" value="NACHT"/>
    <property type="match status" value="1"/>
</dbReference>
<dbReference type="Gene3D" id="3.40.50.300">
    <property type="entry name" value="P-loop containing nucleotide triphosphate hydrolases"/>
    <property type="match status" value="1"/>
</dbReference>
<dbReference type="InterPro" id="IPR016035">
    <property type="entry name" value="Acyl_Trfase/lysoPLipase"/>
</dbReference>
<dbReference type="Gene3D" id="3.40.1090.10">
    <property type="entry name" value="Cytosolic phospholipase A2 catalytic domain"/>
    <property type="match status" value="1"/>
</dbReference>
<dbReference type="AlphaFoldDB" id="A0A9P8RMH0"/>
<keyword evidence="7" id="KW-1185">Reference proteome</keyword>
<evidence type="ECO:0008006" key="8">
    <source>
        <dbReference type="Google" id="ProtNLM"/>
    </source>
</evidence>
<evidence type="ECO:0000256" key="3">
    <source>
        <dbReference type="PROSITE-ProRule" id="PRU01161"/>
    </source>
</evidence>
<gene>
    <name evidence="6" type="ORF">GP486_005565</name>
</gene>
<accession>A0A9P8RMH0</accession>
<evidence type="ECO:0000313" key="6">
    <source>
        <dbReference type="EMBL" id="KAH0556588.1"/>
    </source>
</evidence>
<dbReference type="InterPro" id="IPR002641">
    <property type="entry name" value="PNPLA_dom"/>
</dbReference>
<feature type="domain" description="PNPLA" evidence="5">
    <location>
        <begin position="1"/>
        <end position="129"/>
    </location>
</feature>
<dbReference type="SUPFAM" id="SSF52540">
    <property type="entry name" value="P-loop containing nucleoside triphosphate hydrolases"/>
    <property type="match status" value="1"/>
</dbReference>
<protein>
    <recommendedName>
        <fullName evidence="8">NACHT domain-containing protein</fullName>
    </recommendedName>
</protein>
<comment type="caution">
    <text evidence="3">Lacks conserved residue(s) required for the propagation of feature annotation.</text>
</comment>
<sequence length="662" mass="75267">MLGRLQMTIEECIKEYKYLAKKIFVKRKRHSSFFGIKYATAELGEPWFDAGNLEKAVKDLLKRKKKDEGLELKEDVSPKCKVNYKCTIWEAARATSAAPIFFKSITLNDSGATFVDGGIRANNPIEYVMNEAHSLWPDRLLGCIVSIGAGWTNTKPLATKSPRLHQVLETLSKIASDANTKAREFGQTQFGTQLKQSQKYFRFHVEQGIDGIDLTEWEKMPWMDAVTQPYLVDKSLEIVACGKSLAYPTGATSQHRSDLFIDVEFQKYIKDFKEWLSPEPFNLQLEAILEDRHNGTCGWILNNQRVEQWMNGKSNKNNNVIWVHGGPGSGKTVLAATIIQKLLEAQTDTSHVGYAFCSRRAVQSSVSSILTSLIWQMVQRTDLSSPSKDIIIKAYQGHVKADKNTGNTSDDASTEKEDQIFFSSLYARLLQSYDRFSLIIDGLDENDQPDQLIRRLLDTSDSQLEASYVGRVLVSQNIPKIANELCKRDHLIDINVSAARVQQDISLFLRDTLHGLEPRLGPEMEADIQNSLLEKANGMFLWAKLAISALKSWLEVLPDHDPQLLVEIHKLPEEMSVLYLHLLKRIFLDHSGPTEKFRKDRRKAIKRIFQWALWSRRALSALEIAPRTICIVVFPAAQQNFTQFLQDPLKHSKQKHFPCALL</sequence>
<evidence type="ECO:0000313" key="7">
    <source>
        <dbReference type="Proteomes" id="UP000750711"/>
    </source>
</evidence>
<dbReference type="Proteomes" id="UP000750711">
    <property type="component" value="Unassembled WGS sequence"/>
</dbReference>